<accession>A0A5C6DSZ4</accession>
<dbReference type="Proteomes" id="UP000315471">
    <property type="component" value="Unassembled WGS sequence"/>
</dbReference>
<dbReference type="EMBL" id="SJPY01000005">
    <property type="protein sequence ID" value="TWU39878.1"/>
    <property type="molecule type" value="Genomic_DNA"/>
</dbReference>
<gene>
    <name evidence="1" type="ORF">Q31b_31930</name>
</gene>
<keyword evidence="2" id="KW-1185">Reference proteome</keyword>
<sequence>MPASVVAVSSDAAIMSKMADELQTESVQSLVLTTEGSHHRALKAVDRIGFQNVAQASLFQLGPICRATCPTLSETSGFKLGRYVGDKH</sequence>
<name>A0A5C6DSZ4_9BACT</name>
<reference evidence="1 2" key="1">
    <citation type="submission" date="2019-02" db="EMBL/GenBank/DDBJ databases">
        <title>Deep-cultivation of Planctomycetes and their phenomic and genomic characterization uncovers novel biology.</title>
        <authorList>
            <person name="Wiegand S."/>
            <person name="Jogler M."/>
            <person name="Boedeker C."/>
            <person name="Pinto D."/>
            <person name="Vollmers J."/>
            <person name="Rivas-Marin E."/>
            <person name="Kohn T."/>
            <person name="Peeters S.H."/>
            <person name="Heuer A."/>
            <person name="Rast P."/>
            <person name="Oberbeckmann S."/>
            <person name="Bunk B."/>
            <person name="Jeske O."/>
            <person name="Meyerdierks A."/>
            <person name="Storesund J.E."/>
            <person name="Kallscheuer N."/>
            <person name="Luecker S."/>
            <person name="Lage O.M."/>
            <person name="Pohl T."/>
            <person name="Merkel B.J."/>
            <person name="Hornburger P."/>
            <person name="Mueller R.-W."/>
            <person name="Bruemmer F."/>
            <person name="Labrenz M."/>
            <person name="Spormann A.M."/>
            <person name="Op Den Camp H."/>
            <person name="Overmann J."/>
            <person name="Amann R."/>
            <person name="Jetten M.S.M."/>
            <person name="Mascher T."/>
            <person name="Medema M.H."/>
            <person name="Devos D.P."/>
            <person name="Kaster A.-K."/>
            <person name="Ovreas L."/>
            <person name="Rohde M."/>
            <person name="Galperin M.Y."/>
            <person name="Jogler C."/>
        </authorList>
    </citation>
    <scope>NUCLEOTIDE SEQUENCE [LARGE SCALE GENOMIC DNA]</scope>
    <source>
        <strain evidence="1 2">Q31b</strain>
    </source>
</reference>
<proteinExistence type="predicted"/>
<evidence type="ECO:0000313" key="2">
    <source>
        <dbReference type="Proteomes" id="UP000315471"/>
    </source>
</evidence>
<protein>
    <submittedName>
        <fullName evidence="1">Uncharacterized protein</fullName>
    </submittedName>
</protein>
<evidence type="ECO:0000313" key="1">
    <source>
        <dbReference type="EMBL" id="TWU39878.1"/>
    </source>
</evidence>
<organism evidence="1 2">
    <name type="scientific">Novipirellula aureliae</name>
    <dbReference type="NCBI Taxonomy" id="2527966"/>
    <lineage>
        <taxon>Bacteria</taxon>
        <taxon>Pseudomonadati</taxon>
        <taxon>Planctomycetota</taxon>
        <taxon>Planctomycetia</taxon>
        <taxon>Pirellulales</taxon>
        <taxon>Pirellulaceae</taxon>
        <taxon>Novipirellula</taxon>
    </lineage>
</organism>
<dbReference type="RefSeq" id="WP_231617601.1">
    <property type="nucleotide sequence ID" value="NZ_SJPY01000005.1"/>
</dbReference>
<comment type="caution">
    <text evidence="1">The sequence shown here is derived from an EMBL/GenBank/DDBJ whole genome shotgun (WGS) entry which is preliminary data.</text>
</comment>
<dbReference type="AlphaFoldDB" id="A0A5C6DSZ4"/>